<protein>
    <submittedName>
        <fullName evidence="1">Uncharacterized protein</fullName>
    </submittedName>
</protein>
<sequence length="183" mass="19105">MSRGAKAAGAVVVVAVLVGGYFTVQALTAPDNHPLTLPRSIEGDALRYSNTDASPLPGLDDMAGALGLQNGTTGLYGNAPQNTIWPQREMWRLMIGQPVASFDDQNSKEAASGDLKLMPSSLPGTLYCNPPDISSWPAICVWSDLQHGIILSRATGAGAKAPNAADIQQMAAAVAKIHDGTEH</sequence>
<evidence type="ECO:0000313" key="1">
    <source>
        <dbReference type="EMBL" id="TWG01549.1"/>
    </source>
</evidence>
<dbReference type="OrthoDB" id="3873017at2"/>
<dbReference type="EMBL" id="VIWT01000001">
    <property type="protein sequence ID" value="TWG01549.1"/>
    <property type="molecule type" value="Genomic_DNA"/>
</dbReference>
<evidence type="ECO:0000313" key="2">
    <source>
        <dbReference type="Proteomes" id="UP000317940"/>
    </source>
</evidence>
<dbReference type="RefSeq" id="WP_145907900.1">
    <property type="nucleotide sequence ID" value="NZ_BAAAMZ010000007.1"/>
</dbReference>
<comment type="caution">
    <text evidence="1">The sequence shown here is derived from an EMBL/GenBank/DDBJ whole genome shotgun (WGS) entry which is preliminary data.</text>
</comment>
<gene>
    <name evidence="1" type="ORF">FHX73_115450</name>
</gene>
<organism evidence="1 2">
    <name type="scientific">Kitasatospora viridis</name>
    <dbReference type="NCBI Taxonomy" id="281105"/>
    <lineage>
        <taxon>Bacteria</taxon>
        <taxon>Bacillati</taxon>
        <taxon>Actinomycetota</taxon>
        <taxon>Actinomycetes</taxon>
        <taxon>Kitasatosporales</taxon>
        <taxon>Streptomycetaceae</taxon>
        <taxon>Kitasatospora</taxon>
    </lineage>
</organism>
<dbReference type="AlphaFoldDB" id="A0A561UQE0"/>
<reference evidence="1 2" key="1">
    <citation type="submission" date="2019-06" db="EMBL/GenBank/DDBJ databases">
        <title>Sequencing the genomes of 1000 actinobacteria strains.</title>
        <authorList>
            <person name="Klenk H.-P."/>
        </authorList>
    </citation>
    <scope>NUCLEOTIDE SEQUENCE [LARGE SCALE GENOMIC DNA]</scope>
    <source>
        <strain evidence="1 2">DSM 44826</strain>
    </source>
</reference>
<keyword evidence="2" id="KW-1185">Reference proteome</keyword>
<name>A0A561UQE0_9ACTN</name>
<accession>A0A561UQE0</accession>
<dbReference type="Proteomes" id="UP000317940">
    <property type="component" value="Unassembled WGS sequence"/>
</dbReference>
<proteinExistence type="predicted"/>